<feature type="compositionally biased region" description="Polar residues" evidence="13">
    <location>
        <begin position="117"/>
        <end position="126"/>
    </location>
</feature>
<feature type="region of interest" description="Disordered" evidence="13">
    <location>
        <begin position="1"/>
        <end position="137"/>
    </location>
</feature>
<evidence type="ECO:0000259" key="15">
    <source>
        <dbReference type="PROSITE" id="PS50222"/>
    </source>
</evidence>
<dbReference type="InterPro" id="IPR002048">
    <property type="entry name" value="EF_hand_dom"/>
</dbReference>
<dbReference type="PANTHER" id="PTHR46494">
    <property type="entry name" value="CORA FAMILY METAL ION TRANSPORTER (EUROFUNG)"/>
    <property type="match status" value="1"/>
</dbReference>
<comment type="similarity">
    <text evidence="2">Belongs to the CorA metal ion transporter (MIT) (TC 1.A.35) family.</text>
</comment>
<keyword evidence="7" id="KW-0460">Magnesium</keyword>
<comment type="caution">
    <text evidence="16">The sequence shown here is derived from an EMBL/GenBank/DDBJ whole genome shotgun (WGS) entry which is preliminary data.</text>
</comment>
<dbReference type="SUPFAM" id="SSF47473">
    <property type="entry name" value="EF-hand"/>
    <property type="match status" value="1"/>
</dbReference>
<comment type="subcellular location">
    <subcellularLocation>
        <location evidence="1">Cell membrane</location>
        <topology evidence="1">Multi-pass membrane protein</topology>
    </subcellularLocation>
</comment>
<dbReference type="PROSITE" id="PS00018">
    <property type="entry name" value="EF_HAND_1"/>
    <property type="match status" value="1"/>
</dbReference>
<keyword evidence="17" id="KW-1185">Reference proteome</keyword>
<dbReference type="SUPFAM" id="SSF143865">
    <property type="entry name" value="CorA soluble domain-like"/>
    <property type="match status" value="1"/>
</dbReference>
<dbReference type="PANTHER" id="PTHR46494:SF1">
    <property type="entry name" value="CORA FAMILY METAL ION TRANSPORTER (EUROFUNG)"/>
    <property type="match status" value="1"/>
</dbReference>
<evidence type="ECO:0000256" key="6">
    <source>
        <dbReference type="ARBA" id="ARBA00022837"/>
    </source>
</evidence>
<organism evidence="16 17">
    <name type="scientific">Phytophthora citrophthora</name>
    <dbReference type="NCBI Taxonomy" id="4793"/>
    <lineage>
        <taxon>Eukaryota</taxon>
        <taxon>Sar</taxon>
        <taxon>Stramenopiles</taxon>
        <taxon>Oomycota</taxon>
        <taxon>Peronosporomycetes</taxon>
        <taxon>Peronosporales</taxon>
        <taxon>Peronosporaceae</taxon>
        <taxon>Phytophthora</taxon>
    </lineage>
</organism>
<feature type="transmembrane region" description="Helical" evidence="14">
    <location>
        <begin position="425"/>
        <end position="447"/>
    </location>
</feature>
<keyword evidence="6" id="KW-0106">Calcium</keyword>
<keyword evidence="8 14" id="KW-1133">Transmembrane helix</keyword>
<dbReference type="Proteomes" id="UP001259832">
    <property type="component" value="Unassembled WGS sequence"/>
</dbReference>
<dbReference type="CDD" id="cd00051">
    <property type="entry name" value="EFh"/>
    <property type="match status" value="1"/>
</dbReference>
<evidence type="ECO:0000256" key="5">
    <source>
        <dbReference type="ARBA" id="ARBA00022692"/>
    </source>
</evidence>
<dbReference type="PROSITE" id="PS50222">
    <property type="entry name" value="EF_HAND_2"/>
    <property type="match status" value="1"/>
</dbReference>
<dbReference type="FunFam" id="1.10.238.10:FF:000671">
    <property type="entry name" value="Uncharacterized protein"/>
    <property type="match status" value="1"/>
</dbReference>
<feature type="compositionally biased region" description="Polar residues" evidence="13">
    <location>
        <begin position="28"/>
        <end position="54"/>
    </location>
</feature>
<dbReference type="FunFam" id="1.20.58.340:FF:000004">
    <property type="entry name" value="Magnesium transport protein CorA"/>
    <property type="match status" value="1"/>
</dbReference>
<evidence type="ECO:0000256" key="9">
    <source>
        <dbReference type="ARBA" id="ARBA00023065"/>
    </source>
</evidence>
<dbReference type="InterPro" id="IPR018247">
    <property type="entry name" value="EF_Hand_1_Ca_BS"/>
</dbReference>
<dbReference type="InterPro" id="IPR011992">
    <property type="entry name" value="EF-hand-dom_pair"/>
</dbReference>
<feature type="compositionally biased region" description="Low complexity" evidence="13">
    <location>
        <begin position="71"/>
        <end position="95"/>
    </location>
</feature>
<keyword evidence="3" id="KW-0813">Transport</keyword>
<keyword evidence="4" id="KW-1003">Cell membrane</keyword>
<evidence type="ECO:0000256" key="10">
    <source>
        <dbReference type="ARBA" id="ARBA00023136"/>
    </source>
</evidence>
<dbReference type="EMBL" id="JASMQC010000027">
    <property type="protein sequence ID" value="KAK1933840.1"/>
    <property type="molecule type" value="Genomic_DNA"/>
</dbReference>
<gene>
    <name evidence="16" type="ORF">P3T76_011600</name>
</gene>
<evidence type="ECO:0000256" key="8">
    <source>
        <dbReference type="ARBA" id="ARBA00022989"/>
    </source>
</evidence>
<evidence type="ECO:0000256" key="7">
    <source>
        <dbReference type="ARBA" id="ARBA00022842"/>
    </source>
</evidence>
<dbReference type="GO" id="GO:0015095">
    <property type="term" value="F:magnesium ion transmembrane transporter activity"/>
    <property type="evidence" value="ECO:0007669"/>
    <property type="project" value="TreeGrafter"/>
</dbReference>
<comment type="function">
    <text evidence="12">Mediates influx of magnesium ions. Alternates between open and closed states. Activated by low cytoplasmic Mg(2+) levels. Inactive when cytoplasmic Mg(2+) levels are high.</text>
</comment>
<dbReference type="GO" id="GO:0015087">
    <property type="term" value="F:cobalt ion transmembrane transporter activity"/>
    <property type="evidence" value="ECO:0007669"/>
    <property type="project" value="TreeGrafter"/>
</dbReference>
<dbReference type="CDD" id="cd12822">
    <property type="entry name" value="TmCorA-like"/>
    <property type="match status" value="1"/>
</dbReference>
<evidence type="ECO:0000256" key="3">
    <source>
        <dbReference type="ARBA" id="ARBA00022448"/>
    </source>
</evidence>
<evidence type="ECO:0000313" key="17">
    <source>
        <dbReference type="Proteomes" id="UP001259832"/>
    </source>
</evidence>
<comment type="catalytic activity">
    <reaction evidence="11">
        <text>Mg(2+)(in) = Mg(2+)(out)</text>
        <dbReference type="Rhea" id="RHEA:29827"/>
        <dbReference type="ChEBI" id="CHEBI:18420"/>
    </reaction>
</comment>
<dbReference type="GO" id="GO:0005509">
    <property type="term" value="F:calcium ion binding"/>
    <property type="evidence" value="ECO:0007669"/>
    <property type="project" value="InterPro"/>
</dbReference>
<dbReference type="InterPro" id="IPR045861">
    <property type="entry name" value="CorA_cytoplasmic_dom"/>
</dbReference>
<evidence type="ECO:0000256" key="12">
    <source>
        <dbReference type="ARBA" id="ARBA00045497"/>
    </source>
</evidence>
<evidence type="ECO:0000256" key="11">
    <source>
        <dbReference type="ARBA" id="ARBA00034269"/>
    </source>
</evidence>
<dbReference type="InterPro" id="IPR045863">
    <property type="entry name" value="CorA_TM1_TM2"/>
</dbReference>
<evidence type="ECO:0000313" key="16">
    <source>
        <dbReference type="EMBL" id="KAK1933840.1"/>
    </source>
</evidence>
<keyword evidence="5 14" id="KW-0812">Transmembrane</keyword>
<dbReference type="SUPFAM" id="SSF144083">
    <property type="entry name" value="Magnesium transport protein CorA, transmembrane region"/>
    <property type="match status" value="1"/>
</dbReference>
<evidence type="ECO:0000256" key="13">
    <source>
        <dbReference type="SAM" id="MobiDB-lite"/>
    </source>
</evidence>
<feature type="transmembrane region" description="Helical" evidence="14">
    <location>
        <begin position="587"/>
        <end position="608"/>
    </location>
</feature>
<evidence type="ECO:0000256" key="14">
    <source>
        <dbReference type="SAM" id="Phobius"/>
    </source>
</evidence>
<evidence type="ECO:0000256" key="4">
    <source>
        <dbReference type="ARBA" id="ARBA00022475"/>
    </source>
</evidence>
<dbReference type="AlphaFoldDB" id="A0AAD9G8T0"/>
<feature type="domain" description="EF-hand" evidence="15">
    <location>
        <begin position="223"/>
        <end position="258"/>
    </location>
</feature>
<dbReference type="Gene3D" id="1.10.238.10">
    <property type="entry name" value="EF-hand"/>
    <property type="match status" value="1"/>
</dbReference>
<feature type="transmembrane region" description="Helical" evidence="14">
    <location>
        <begin position="620"/>
        <end position="640"/>
    </location>
</feature>
<dbReference type="InterPro" id="IPR002523">
    <property type="entry name" value="MgTranspt_CorA/ZnTranspt_ZntB"/>
</dbReference>
<reference evidence="16" key="1">
    <citation type="submission" date="2023-08" db="EMBL/GenBank/DDBJ databases">
        <title>Reference Genome Resource for the Citrus Pathogen Phytophthora citrophthora.</title>
        <authorList>
            <person name="Moller H."/>
            <person name="Coetzee B."/>
            <person name="Rose L.J."/>
            <person name="Van Niekerk J.M."/>
        </authorList>
    </citation>
    <scope>NUCLEOTIDE SEQUENCE</scope>
    <source>
        <strain evidence="16">STE-U-9442</strain>
    </source>
</reference>
<keyword evidence="9" id="KW-0406">Ion transport</keyword>
<dbReference type="Gene3D" id="3.30.460.20">
    <property type="entry name" value="CorA soluble domain-like"/>
    <property type="match status" value="1"/>
</dbReference>
<dbReference type="GO" id="GO:0000287">
    <property type="term" value="F:magnesium ion binding"/>
    <property type="evidence" value="ECO:0007669"/>
    <property type="project" value="TreeGrafter"/>
</dbReference>
<dbReference type="GO" id="GO:0050897">
    <property type="term" value="F:cobalt ion binding"/>
    <property type="evidence" value="ECO:0007669"/>
    <property type="project" value="TreeGrafter"/>
</dbReference>
<dbReference type="SMART" id="SM00054">
    <property type="entry name" value="EFh"/>
    <property type="match status" value="1"/>
</dbReference>
<dbReference type="FunFam" id="1.20.58.340:FF:000021">
    <property type="entry name" value="Magnesium and cobalt transporter CorA"/>
    <property type="match status" value="1"/>
</dbReference>
<sequence length="646" mass="72546">MDSALLPHNDSGDEDTISIVAYGATPPLSETSRTANETRNSWRGPSTNVQTNYQPPDWNSDDEVIVDGSARRVAINSRSNSSRSSSSSSREAASPPASPPLPGGNSFRSTAGVKSDPTASVKSSDQPPTPPANTKVRPLTLYGKDILHIFPFGTTSQDGNPVKWSDTLGAIDTEDDFSIRDPHFDLTNGKISKLFSLSKPDEKGMLSYEGFRCGLEAMGIACDSDRQFQAFVDVVDEDKNGVISYEEFLTAIQEIKLAQLFNEPFIRTTPALSASMASPVTVGSIEYSPDRIRSVYPINQIKSFIYSSTPSWASVRWINVKGINTLLMRRLSVRYRLHPLAIEDTLGPDVKRPKYVKFDEHSFLILQTLHPRNMATVKSYQHMYRASQFVLPEDDSPFDKMSAAELENRLKELNVGHVMSPPQQLSLYVMEGVLISVQGANTLWGSLKQRLHVSYSKVRQHSTAFLMYTIMDVCVNELSPISQTFGAKLLMLERLMELDSRYFDLSRIAGCSKQIKGLQMHCKPMREVISKLITSDDYQGETLQYFADVQEHLTTIEEECVHNLDRCNLLVDEFNNARASQQNDVSYILALIAAIFLPAQFLTGVYGMNFPYIPEQTYHYGYYVWWAVMLVVAGLIVLFFKYKRWL</sequence>
<dbReference type="Pfam" id="PF01544">
    <property type="entry name" value="CorA"/>
    <property type="match status" value="1"/>
</dbReference>
<dbReference type="Gene3D" id="1.20.58.340">
    <property type="entry name" value="Magnesium transport protein CorA, transmembrane region"/>
    <property type="match status" value="2"/>
</dbReference>
<protein>
    <submittedName>
        <fullName evidence="16">Cobalt/magnesium transport protein CorA</fullName>
    </submittedName>
</protein>
<name>A0AAD9G8T0_9STRA</name>
<accession>A0AAD9G8T0</accession>
<dbReference type="GO" id="GO:0005886">
    <property type="term" value="C:plasma membrane"/>
    <property type="evidence" value="ECO:0007669"/>
    <property type="project" value="UniProtKB-SubCell"/>
</dbReference>
<evidence type="ECO:0000256" key="2">
    <source>
        <dbReference type="ARBA" id="ARBA00009765"/>
    </source>
</evidence>
<evidence type="ECO:0000256" key="1">
    <source>
        <dbReference type="ARBA" id="ARBA00004651"/>
    </source>
</evidence>
<keyword evidence="10 14" id="KW-0472">Membrane</keyword>
<proteinExistence type="inferred from homology"/>